<feature type="region of interest" description="Disordered" evidence="6">
    <location>
        <begin position="1"/>
        <end position="39"/>
    </location>
</feature>
<feature type="domain" description="Zinc finger DksA/TraR C4-type" evidence="7">
    <location>
        <begin position="139"/>
        <end position="174"/>
    </location>
</feature>
<dbReference type="SUPFAM" id="SSF57716">
    <property type="entry name" value="Glucocorticoid receptor-like (DNA-binding domain)"/>
    <property type="match status" value="1"/>
</dbReference>
<keyword evidence="2" id="KW-0863">Zinc-finger</keyword>
<evidence type="ECO:0000256" key="4">
    <source>
        <dbReference type="PROSITE-ProRule" id="PRU00510"/>
    </source>
</evidence>
<organism evidence="8 9">
    <name type="scientific">Planosporangium flavigriseum</name>
    <dbReference type="NCBI Taxonomy" id="373681"/>
    <lineage>
        <taxon>Bacteria</taxon>
        <taxon>Bacillati</taxon>
        <taxon>Actinomycetota</taxon>
        <taxon>Actinomycetes</taxon>
        <taxon>Micromonosporales</taxon>
        <taxon>Micromonosporaceae</taxon>
        <taxon>Planosporangium</taxon>
    </lineage>
</organism>
<proteinExistence type="predicted"/>
<keyword evidence="3" id="KW-0862">Zinc</keyword>
<comment type="caution">
    <text evidence="8">The sequence shown here is derived from an EMBL/GenBank/DDBJ whole genome shotgun (WGS) entry which is preliminary data.</text>
</comment>
<dbReference type="InterPro" id="IPR020458">
    <property type="entry name" value="Znf_DskA_TraR_CS"/>
</dbReference>
<dbReference type="InterPro" id="IPR000962">
    <property type="entry name" value="Znf_DskA_TraR"/>
</dbReference>
<dbReference type="PANTHER" id="PTHR33823:SF2">
    <property type="entry name" value="RNA POLYMERASE-BINDING TRANSCRIPTION FACTOR DKSA"/>
    <property type="match status" value="1"/>
</dbReference>
<reference evidence="8" key="1">
    <citation type="submission" date="2021-01" db="EMBL/GenBank/DDBJ databases">
        <title>Whole genome shotgun sequence of Planosporangium flavigriseum NBRC 105377.</title>
        <authorList>
            <person name="Komaki H."/>
            <person name="Tamura T."/>
        </authorList>
    </citation>
    <scope>NUCLEOTIDE SEQUENCE</scope>
    <source>
        <strain evidence="8">NBRC 105377</strain>
    </source>
</reference>
<keyword evidence="1" id="KW-0479">Metal-binding</keyword>
<dbReference type="Proteomes" id="UP000653674">
    <property type="component" value="Unassembled WGS sequence"/>
</dbReference>
<feature type="zinc finger region" description="dksA C4-type" evidence="4">
    <location>
        <begin position="144"/>
        <end position="168"/>
    </location>
</feature>
<dbReference type="SUPFAM" id="SSF109635">
    <property type="entry name" value="DnaK suppressor protein DksA, alpha-hairpin domain"/>
    <property type="match status" value="1"/>
</dbReference>
<evidence type="ECO:0000313" key="9">
    <source>
        <dbReference type="Proteomes" id="UP000653674"/>
    </source>
</evidence>
<evidence type="ECO:0000256" key="3">
    <source>
        <dbReference type="ARBA" id="ARBA00022833"/>
    </source>
</evidence>
<protein>
    <recommendedName>
        <fullName evidence="7">Zinc finger DksA/TraR C4-type domain-containing protein</fullName>
    </recommendedName>
</protein>
<dbReference type="EMBL" id="BONU01000023">
    <property type="protein sequence ID" value="GIG74878.1"/>
    <property type="molecule type" value="Genomic_DNA"/>
</dbReference>
<evidence type="ECO:0000313" key="8">
    <source>
        <dbReference type="EMBL" id="GIG74878.1"/>
    </source>
</evidence>
<feature type="coiled-coil region" evidence="5">
    <location>
        <begin position="112"/>
        <end position="139"/>
    </location>
</feature>
<evidence type="ECO:0000256" key="1">
    <source>
        <dbReference type="ARBA" id="ARBA00022723"/>
    </source>
</evidence>
<dbReference type="GO" id="GO:0008270">
    <property type="term" value="F:zinc ion binding"/>
    <property type="evidence" value="ECO:0007669"/>
    <property type="project" value="UniProtKB-KW"/>
</dbReference>
<keyword evidence="9" id="KW-1185">Reference proteome</keyword>
<dbReference type="PROSITE" id="PS51128">
    <property type="entry name" value="ZF_DKSA_2"/>
    <property type="match status" value="1"/>
</dbReference>
<dbReference type="InterPro" id="IPR037187">
    <property type="entry name" value="DnaK_N"/>
</dbReference>
<evidence type="ECO:0000259" key="7">
    <source>
        <dbReference type="Pfam" id="PF01258"/>
    </source>
</evidence>
<evidence type="ECO:0000256" key="5">
    <source>
        <dbReference type="SAM" id="Coils"/>
    </source>
</evidence>
<dbReference type="Pfam" id="PF01258">
    <property type="entry name" value="zf-dskA_traR"/>
    <property type="match status" value="1"/>
</dbReference>
<dbReference type="PANTHER" id="PTHR33823">
    <property type="entry name" value="RNA POLYMERASE-BINDING TRANSCRIPTION FACTOR DKSA-RELATED"/>
    <property type="match status" value="1"/>
</dbReference>
<evidence type="ECO:0000256" key="6">
    <source>
        <dbReference type="SAM" id="MobiDB-lite"/>
    </source>
</evidence>
<dbReference type="AlphaFoldDB" id="A0A8J3LQN7"/>
<accession>A0A8J3LQN7</accession>
<evidence type="ECO:0000256" key="2">
    <source>
        <dbReference type="ARBA" id="ARBA00022771"/>
    </source>
</evidence>
<dbReference type="Gene3D" id="1.20.120.910">
    <property type="entry name" value="DksA, coiled-coil domain"/>
    <property type="match status" value="1"/>
</dbReference>
<sequence>MLMEADTTALAGPTVLPDAPNGLAVAEPDNAGPAKVDSAKVDSAKVDSARVGAPTGAEVQTANIRAALEARLAELRLEHRELIADITTEERGLLVPDAGDDVVDIGTKAFNREQEISLANAVQERIEQAERALERLERGGYGWCEGCGEPIPPARLAVYPSATQCVTCKQLDERR</sequence>
<keyword evidence="5" id="KW-0175">Coiled coil</keyword>
<gene>
    <name evidence="8" type="ORF">Pfl04_32820</name>
</gene>
<name>A0A8J3LQN7_9ACTN</name>
<dbReference type="PROSITE" id="PS01102">
    <property type="entry name" value="ZF_DKSA_1"/>
    <property type="match status" value="1"/>
</dbReference>